<organism evidence="1 2">
    <name type="scientific">Candidatus Woesebacteria bacterium CG22_combo_CG10-13_8_21_14_all_45_10</name>
    <dbReference type="NCBI Taxonomy" id="1975060"/>
    <lineage>
        <taxon>Bacteria</taxon>
        <taxon>Candidatus Woeseibacteriota</taxon>
    </lineage>
</organism>
<dbReference type="Proteomes" id="UP000230759">
    <property type="component" value="Unassembled WGS sequence"/>
</dbReference>
<dbReference type="Gene3D" id="2.40.30.10">
    <property type="entry name" value="Translation factors"/>
    <property type="match status" value="1"/>
</dbReference>
<protein>
    <recommendedName>
        <fullName evidence="3">Translation elongation factor-like protein</fullName>
    </recommendedName>
</protein>
<dbReference type="InterPro" id="IPR009000">
    <property type="entry name" value="Transl_B-barrel_sf"/>
</dbReference>
<comment type="caution">
    <text evidence="1">The sequence shown here is derived from an EMBL/GenBank/DDBJ whole genome shotgun (WGS) entry which is preliminary data.</text>
</comment>
<dbReference type="AlphaFoldDB" id="A0A2H0BHF5"/>
<proteinExistence type="predicted"/>
<name>A0A2H0BHF5_9BACT</name>
<evidence type="ECO:0000313" key="2">
    <source>
        <dbReference type="Proteomes" id="UP000230759"/>
    </source>
</evidence>
<evidence type="ECO:0008006" key="3">
    <source>
        <dbReference type="Google" id="ProtNLM"/>
    </source>
</evidence>
<dbReference type="SUPFAM" id="SSF50447">
    <property type="entry name" value="Translation proteins"/>
    <property type="match status" value="1"/>
</dbReference>
<evidence type="ECO:0000313" key="1">
    <source>
        <dbReference type="EMBL" id="PIP57071.1"/>
    </source>
</evidence>
<reference evidence="1 2" key="1">
    <citation type="submission" date="2017-09" db="EMBL/GenBank/DDBJ databases">
        <title>Depth-based differentiation of microbial function through sediment-hosted aquifers and enrichment of novel symbionts in the deep terrestrial subsurface.</title>
        <authorList>
            <person name="Probst A.J."/>
            <person name="Ladd B."/>
            <person name="Jarett J.K."/>
            <person name="Geller-Mcgrath D.E."/>
            <person name="Sieber C.M."/>
            <person name="Emerson J.B."/>
            <person name="Anantharaman K."/>
            <person name="Thomas B.C."/>
            <person name="Malmstrom R."/>
            <person name="Stieglmeier M."/>
            <person name="Klingl A."/>
            <person name="Woyke T."/>
            <person name="Ryan C.M."/>
            <person name="Banfield J.F."/>
        </authorList>
    </citation>
    <scope>NUCLEOTIDE SEQUENCE [LARGE SCALE GENOMIC DNA]</scope>
    <source>
        <strain evidence="1">CG22_combo_CG10-13_8_21_14_all_45_10</strain>
    </source>
</reference>
<dbReference type="EMBL" id="PCSV01000037">
    <property type="protein sequence ID" value="PIP57071.1"/>
    <property type="molecule type" value="Genomic_DNA"/>
</dbReference>
<accession>A0A2H0BHF5</accession>
<gene>
    <name evidence="1" type="ORF">COX04_01525</name>
</gene>
<sequence length="84" mass="9295">MANFKVGKVTHYFDKIGVAIVELDANLAVGDKIKFVRGGEDVFEQTVASIQIEHEKKESAKKGDVVGLKTEKEIKEGAEVYKIE</sequence>